<dbReference type="InterPro" id="IPR001623">
    <property type="entry name" value="DnaJ_domain"/>
</dbReference>
<dbReference type="CDD" id="cd06257">
    <property type="entry name" value="DnaJ"/>
    <property type="match status" value="1"/>
</dbReference>
<dbReference type="Pfam" id="PF14308">
    <property type="entry name" value="DnaJ-X"/>
    <property type="match status" value="1"/>
</dbReference>
<dbReference type="InterPro" id="IPR018253">
    <property type="entry name" value="DnaJ_domain_CS"/>
</dbReference>
<dbReference type="SMART" id="SM00271">
    <property type="entry name" value="DnaJ"/>
    <property type="match status" value="1"/>
</dbReference>
<evidence type="ECO:0000259" key="3">
    <source>
        <dbReference type="PROSITE" id="PS50076"/>
    </source>
</evidence>
<dbReference type="InterPro" id="IPR036869">
    <property type="entry name" value="J_dom_sf"/>
</dbReference>
<feature type="transmembrane region" description="Helical" evidence="2">
    <location>
        <begin position="61"/>
        <end position="80"/>
    </location>
</feature>
<dbReference type="Gene3D" id="1.10.287.110">
    <property type="entry name" value="DnaJ domain"/>
    <property type="match status" value="1"/>
</dbReference>
<dbReference type="InterPro" id="IPR026894">
    <property type="entry name" value="DnaJ_X"/>
</dbReference>
<dbReference type="PANTHER" id="PTHR44094">
    <property type="entry name" value="DNAJ HEAT SHOCK N-TERMINAL DOMAIN-CONTAINING PROTEIN"/>
    <property type="match status" value="1"/>
</dbReference>
<dbReference type="Pfam" id="PF00226">
    <property type="entry name" value="DnaJ"/>
    <property type="match status" value="1"/>
</dbReference>
<proteinExistence type="predicted"/>
<dbReference type="AlphaFoldDB" id="A0A7S3K2U7"/>
<accession>A0A7S3K2U7</accession>
<dbReference type="PANTHER" id="PTHR44094:SF8">
    <property type="entry name" value="DNAJ HEAT SHOCK N-TERMINAL DOMAIN-CONTAINING PROTEIN-RELATED"/>
    <property type="match status" value="1"/>
</dbReference>
<sequence>MNVDLSQLGIGGSGPVKHAGQGATRFVKNTAYGFLGGVATLVAAPVIGAKEGGVKGFAQGLGAGVLGAVALPLIGIGVGVKDFVEGVVNTPAAVEASNAGKEWDEREGKWILYDLKHEEREILNQDPAQKFAEQRQKHKQLLESSSSEENITKKVKETEFYDALGVEPSATEAEIKKAYYKCAIKNHPDKNPGDINAAARFQKIGEAYQVLSNPTLRAKYDAQGRAELEDGFNFVDSSTFFNVVFGSEKFEQFVGQLKLALYAADDDMPPEEQSFRQLQREVRCAVNLANILASYVEETAPKPNETDAQRKQRLFGTASFDYAQNELYVEQQSAQLRFRAELEAQADDLASTAFGATLLGVIGYVYQVAGTKHLGRHKPLGLEGHFISMKQKAHIFGTKFDAARDVLKVAVKSSAAHSAEKRAATYITKPSSENQNISSTETNEDARKAKAFAEQKQQDMMLSFLEVMWRITVVDVESTLRGACHKLLYDHSVDLDTRLRRAKGLIILGEVFSSRKNTHAETWQQSLAAQLGGPVQPPPPTTQQAEDRFVSSFDDEAHDDEKNKKKNDQQRSAAF</sequence>
<feature type="compositionally biased region" description="Basic and acidic residues" evidence="1">
    <location>
        <begin position="559"/>
        <end position="569"/>
    </location>
</feature>
<feature type="region of interest" description="Disordered" evidence="1">
    <location>
        <begin position="530"/>
        <end position="575"/>
    </location>
</feature>
<reference evidence="4" key="1">
    <citation type="submission" date="2021-01" db="EMBL/GenBank/DDBJ databases">
        <authorList>
            <person name="Corre E."/>
            <person name="Pelletier E."/>
            <person name="Niang G."/>
            <person name="Scheremetjew M."/>
            <person name="Finn R."/>
            <person name="Kale V."/>
            <person name="Holt S."/>
            <person name="Cochrane G."/>
            <person name="Meng A."/>
            <person name="Brown T."/>
            <person name="Cohen L."/>
        </authorList>
    </citation>
    <scope>NUCLEOTIDE SEQUENCE</scope>
    <source>
        <strain evidence="4">CCMP1510</strain>
    </source>
</reference>
<dbReference type="EMBL" id="HBIJ01019022">
    <property type="protein sequence ID" value="CAE0371717.1"/>
    <property type="molecule type" value="Transcribed_RNA"/>
</dbReference>
<organism evidence="4">
    <name type="scientific">Aureoumbra lagunensis</name>
    <dbReference type="NCBI Taxonomy" id="44058"/>
    <lineage>
        <taxon>Eukaryota</taxon>
        <taxon>Sar</taxon>
        <taxon>Stramenopiles</taxon>
        <taxon>Ochrophyta</taxon>
        <taxon>Pelagophyceae</taxon>
        <taxon>Pelagomonadales</taxon>
        <taxon>Aureoumbra</taxon>
    </lineage>
</organism>
<dbReference type="PRINTS" id="PR00625">
    <property type="entry name" value="JDOMAIN"/>
</dbReference>
<name>A0A7S3K2U7_9STRA</name>
<evidence type="ECO:0000256" key="2">
    <source>
        <dbReference type="SAM" id="Phobius"/>
    </source>
</evidence>
<evidence type="ECO:0000313" key="4">
    <source>
        <dbReference type="EMBL" id="CAE0371717.1"/>
    </source>
</evidence>
<dbReference type="InterPro" id="IPR052423">
    <property type="entry name" value="EMIR"/>
</dbReference>
<evidence type="ECO:0000256" key="1">
    <source>
        <dbReference type="SAM" id="MobiDB-lite"/>
    </source>
</evidence>
<dbReference type="SUPFAM" id="SSF46565">
    <property type="entry name" value="Chaperone J-domain"/>
    <property type="match status" value="1"/>
</dbReference>
<keyword evidence="2" id="KW-1133">Transmembrane helix</keyword>
<keyword evidence="2" id="KW-0472">Membrane</keyword>
<dbReference type="PROSITE" id="PS00636">
    <property type="entry name" value="DNAJ_1"/>
    <property type="match status" value="1"/>
</dbReference>
<gene>
    <name evidence="4" type="ORF">ALAG00032_LOCUS12499</name>
</gene>
<protein>
    <recommendedName>
        <fullName evidence="3">J domain-containing protein</fullName>
    </recommendedName>
</protein>
<keyword evidence="2" id="KW-0812">Transmembrane</keyword>
<feature type="transmembrane region" description="Helical" evidence="2">
    <location>
        <begin position="31"/>
        <end position="49"/>
    </location>
</feature>
<feature type="domain" description="J" evidence="3">
    <location>
        <begin position="159"/>
        <end position="224"/>
    </location>
</feature>
<dbReference type="PROSITE" id="PS50076">
    <property type="entry name" value="DNAJ_2"/>
    <property type="match status" value="1"/>
</dbReference>